<organism evidence="1 2">
    <name type="scientific">Streptomyces nigrescens</name>
    <dbReference type="NCBI Taxonomy" id="1920"/>
    <lineage>
        <taxon>Bacteria</taxon>
        <taxon>Bacillati</taxon>
        <taxon>Actinomycetota</taxon>
        <taxon>Actinomycetes</taxon>
        <taxon>Kitasatosporales</taxon>
        <taxon>Streptomycetaceae</taxon>
        <taxon>Streptomyces</taxon>
    </lineage>
</organism>
<sequence length="339" mass="37884">MRSGYRPVYHPAGTDDALRVALVELQAGRWRAAQDLLLNTSTRMARTARTQVLAVAAAGSNVVDVWLAEDPQCYDAQVMRARVLVERVLRAHRQQHAGAAELESAARRAAEHAARRAPHDPVPWVCLLALAQIDGSQWREEHRVPSPEPLLPTGPWGLLNQACRRDPHNRESFHRMLQFLLARNHPPLGSVAAVIDFGRWVASWAPSGSPLLLLPAYAQVEQCRLQTAQGGVHPLWRREWAQEHTLAYTLAAFRNWFKEADPALRSVLDLSYLAYALWVGHQYIEAASVFTAMGPYAAREPWASVPERPPGPDGGEELMLRARRESLAYARSHTRAGPR</sequence>
<name>A0ABY7J1J3_STRNI</name>
<keyword evidence="2" id="KW-1185">Reference proteome</keyword>
<accession>A0ABY7J1J3</accession>
<dbReference type="RefSeq" id="WP_277411130.1">
    <property type="nucleotide sequence ID" value="NZ_CP114203.1"/>
</dbReference>
<gene>
    <name evidence="1" type="ORF">STRNI_002230</name>
</gene>
<dbReference type="EMBL" id="CP114203">
    <property type="protein sequence ID" value="WAU04009.1"/>
    <property type="molecule type" value="Genomic_DNA"/>
</dbReference>
<proteinExistence type="predicted"/>
<dbReference type="Proteomes" id="UP001210169">
    <property type="component" value="Chromosome"/>
</dbReference>
<evidence type="ECO:0008006" key="3">
    <source>
        <dbReference type="Google" id="ProtNLM"/>
    </source>
</evidence>
<evidence type="ECO:0000313" key="2">
    <source>
        <dbReference type="Proteomes" id="UP001210169"/>
    </source>
</evidence>
<evidence type="ECO:0000313" key="1">
    <source>
        <dbReference type="EMBL" id="WAU04009.1"/>
    </source>
</evidence>
<protein>
    <recommendedName>
        <fullName evidence="3">DUF4034 domain-containing protein</fullName>
    </recommendedName>
</protein>
<dbReference type="GeneID" id="301331409"/>
<reference evidence="1 2" key="1">
    <citation type="submission" date="2022-12" db="EMBL/GenBank/DDBJ databases">
        <authorList>
            <person name="Ruckert C."/>
            <person name="Busche T."/>
            <person name="Kalinowski J."/>
            <person name="Wittmann C."/>
        </authorList>
    </citation>
    <scope>NUCLEOTIDE SEQUENCE [LARGE SCALE GENOMIC DNA]</scope>
    <source>
        <strain evidence="1 2">DSM 40276</strain>
    </source>
</reference>